<dbReference type="InterPro" id="IPR042186">
    <property type="entry name" value="FimD_plug_dom"/>
</dbReference>
<evidence type="ECO:0000313" key="15">
    <source>
        <dbReference type="Proteomes" id="UP000240212"/>
    </source>
</evidence>
<dbReference type="InterPro" id="IPR037224">
    <property type="entry name" value="PapC_N_sf"/>
</dbReference>
<keyword evidence="15" id="KW-1185">Reference proteome</keyword>
<evidence type="ECO:0000256" key="9">
    <source>
        <dbReference type="ARBA" id="ARBA00023237"/>
    </source>
</evidence>
<keyword evidence="4" id="KW-1134">Transmembrane beta strand</keyword>
<dbReference type="GO" id="GO:0009297">
    <property type="term" value="P:pilus assembly"/>
    <property type="evidence" value="ECO:0007669"/>
    <property type="project" value="InterPro"/>
</dbReference>
<comment type="similarity">
    <text evidence="2 10">Belongs to the fimbrial export usher family.</text>
</comment>
<accession>A0A2P8VF11</accession>
<evidence type="ECO:0000256" key="7">
    <source>
        <dbReference type="ARBA" id="ARBA00022729"/>
    </source>
</evidence>
<dbReference type="EMBL" id="PYEP01000009">
    <property type="protein sequence ID" value="PSN06141.1"/>
    <property type="molecule type" value="Genomic_DNA"/>
</dbReference>
<organism evidence="14 15">
    <name type="scientific">Siccibacter turicensis</name>
    <dbReference type="NCBI Taxonomy" id="357233"/>
    <lineage>
        <taxon>Bacteria</taxon>
        <taxon>Pseudomonadati</taxon>
        <taxon>Pseudomonadota</taxon>
        <taxon>Gammaproteobacteria</taxon>
        <taxon>Enterobacterales</taxon>
        <taxon>Enterobacteriaceae</taxon>
        <taxon>Siccibacter</taxon>
    </lineage>
</organism>
<keyword evidence="8 10" id="KW-0472">Membrane</keyword>
<dbReference type="Proteomes" id="UP000240212">
    <property type="component" value="Unassembled WGS sequence"/>
</dbReference>
<protein>
    <submittedName>
        <fullName evidence="14">Fimbrial biogenesis outer membrane usher protein</fullName>
    </submittedName>
</protein>
<feature type="domain" description="PapC N-terminal" evidence="13">
    <location>
        <begin position="27"/>
        <end position="173"/>
    </location>
</feature>
<dbReference type="Gene3D" id="2.60.40.2070">
    <property type="match status" value="1"/>
</dbReference>
<evidence type="ECO:0000256" key="4">
    <source>
        <dbReference type="ARBA" id="ARBA00022452"/>
    </source>
</evidence>
<dbReference type="InterPro" id="IPR043142">
    <property type="entry name" value="PapC-like_C_sf"/>
</dbReference>
<proteinExistence type="inferred from homology"/>
<dbReference type="InterPro" id="IPR000015">
    <property type="entry name" value="Fimb_usher"/>
</dbReference>
<evidence type="ECO:0000256" key="6">
    <source>
        <dbReference type="ARBA" id="ARBA00022692"/>
    </source>
</evidence>
<keyword evidence="7 11" id="KW-0732">Signal</keyword>
<evidence type="ECO:0000259" key="13">
    <source>
        <dbReference type="Pfam" id="PF13954"/>
    </source>
</evidence>
<keyword evidence="9 10" id="KW-0998">Cell outer membrane</keyword>
<evidence type="ECO:0000259" key="12">
    <source>
        <dbReference type="Pfam" id="PF13953"/>
    </source>
</evidence>
<dbReference type="Pfam" id="PF13953">
    <property type="entry name" value="PapC_C"/>
    <property type="match status" value="1"/>
</dbReference>
<dbReference type="InterPro" id="IPR018030">
    <property type="entry name" value="Fimbrial_membr_usher_CS"/>
</dbReference>
<evidence type="ECO:0000313" key="14">
    <source>
        <dbReference type="EMBL" id="PSN06141.1"/>
    </source>
</evidence>
<dbReference type="SUPFAM" id="SSF141729">
    <property type="entry name" value="FimD N-terminal domain-like"/>
    <property type="match status" value="1"/>
</dbReference>
<evidence type="ECO:0000256" key="8">
    <source>
        <dbReference type="ARBA" id="ARBA00023136"/>
    </source>
</evidence>
<dbReference type="InterPro" id="IPR025949">
    <property type="entry name" value="PapC-like_C"/>
</dbReference>
<dbReference type="Gene3D" id="2.60.40.3110">
    <property type="match status" value="1"/>
</dbReference>
<feature type="chain" id="PRO_5015163006" evidence="11">
    <location>
        <begin position="25"/>
        <end position="820"/>
    </location>
</feature>
<comment type="caution">
    <text evidence="14">The sequence shown here is derived from an EMBL/GenBank/DDBJ whole genome shotgun (WGS) entry which is preliminary data.</text>
</comment>
<dbReference type="Pfam" id="PF13954">
    <property type="entry name" value="PapC_N"/>
    <property type="match status" value="1"/>
</dbReference>
<dbReference type="PROSITE" id="PS01151">
    <property type="entry name" value="FIMBRIAL_USHER"/>
    <property type="match status" value="1"/>
</dbReference>
<gene>
    <name evidence="14" type="ORF">C7G83_18140</name>
</gene>
<dbReference type="PANTHER" id="PTHR30451:SF21">
    <property type="entry name" value="FIMBRIAL USHER DOMAIN-CONTAINING PROTEIN YDET-RELATED"/>
    <property type="match status" value="1"/>
</dbReference>
<dbReference type="OrthoDB" id="6554712at2"/>
<evidence type="ECO:0000256" key="10">
    <source>
        <dbReference type="RuleBase" id="RU003884"/>
    </source>
</evidence>
<keyword evidence="5 10" id="KW-1029">Fimbrium biogenesis</keyword>
<dbReference type="FunFam" id="2.60.40.3110:FF:000001">
    <property type="entry name" value="Putative fimbrial outer membrane usher"/>
    <property type="match status" value="1"/>
</dbReference>
<sequence>MRGTKLKWLASFVMSVIFCRTVAAGEYFDPGLLQAVDGKAALSDTSLLSQGYQPAGTYRVHINVNEKPVMISSVRFEQNKDKQLVACLSFKAYQKLGVDMSKVSSDAKDNELKNTCVPMEEQVPGTTLVFDFSRLQLDIVIPQTVLRDESVQGVPEEEWDDGIPALISNYQISGQKYLHKGEGASDSAYANLTNGFNVGAWRYRNNSTVSNSEGWHSITNYVETAIHALKSELTLGDSSTPGDVFDSLLIRGVQLSSDDDMLPDQLNGFAPIIRGIAKSNARVTVRENGYVIYQRSVPPGPFVISDLASVSDGGRLEVTVTEADGTETRNTVAYSSVPQLLRTGQMKYNLSVGRYMSGTSSVEDKPEIVQAVISRGLPLNTTLYGGSQYHDRYQAYSLGLGVDMKSLGGIAADITHSKGRRGNDLEGSGKMVRLTYRNYIADTDTQIQLDNRYYVGDYLSFSDWATAEDLFTDTRKRREYSLSINQSLDDSNSFYTTLSRSENVDSSVSRMWQVGWNGSVKNVSLSLSFSMNRSEGEPEWDKQLALTMSIPFSETFPTLQPMVNYTATSGLESDINNQLGINGRLGDSQSTTWNTQLSYAAKHGEPSTKSGSAGLDYQGNYGDMNVTYNADRNNYISWNASGSVVGHRHGVTFGRNSASSMALVSIPGIANVPLDGGQNMATDARGYALVTDLRPYHRNNLGIDTRSASKDLDFASTSTQLVPTKDAVVLAEFKAIRGRKAVITVNYNGDVLPFGARARIEGMDNVYYVGDKGQVYLNAVPDNGTLNFKWGENQTCSTPFEMPVNQTPQLPIMLLTLNCR</sequence>
<dbReference type="STRING" id="1388748.GCA_000463155_00063"/>
<dbReference type="GO" id="GO:0015473">
    <property type="term" value="F:fimbrial usher porin activity"/>
    <property type="evidence" value="ECO:0007669"/>
    <property type="project" value="InterPro"/>
</dbReference>
<evidence type="ECO:0000256" key="2">
    <source>
        <dbReference type="ARBA" id="ARBA00008064"/>
    </source>
</evidence>
<evidence type="ECO:0000256" key="3">
    <source>
        <dbReference type="ARBA" id="ARBA00022448"/>
    </source>
</evidence>
<name>A0A2P8VF11_9ENTR</name>
<dbReference type="AlphaFoldDB" id="A0A2P8VF11"/>
<evidence type="ECO:0000256" key="11">
    <source>
        <dbReference type="SAM" id="SignalP"/>
    </source>
</evidence>
<comment type="subcellular location">
    <subcellularLocation>
        <location evidence="1 10">Cell outer membrane</location>
        <topology evidence="1 10">Multi-pass membrane protein</topology>
    </subcellularLocation>
</comment>
<dbReference type="Gene3D" id="3.10.20.410">
    <property type="match status" value="1"/>
</dbReference>
<dbReference type="Pfam" id="PF00577">
    <property type="entry name" value="Usher"/>
    <property type="match status" value="1"/>
</dbReference>
<reference evidence="14 15" key="1">
    <citation type="submission" date="2018-03" db="EMBL/GenBank/DDBJ databases">
        <title>Draft genome sequence of the first documented clinical Siccibacter turicensis isolate in Austria.</title>
        <authorList>
            <person name="Lepuschitz S."/>
            <person name="Pekard-Amenitsch S."/>
            <person name="Haunold R."/>
            <person name="Schill S."/>
            <person name="Mach R."/>
            <person name="Allerberger F."/>
            <person name="Ruppitsch W."/>
            <person name="Forsythe S.J."/>
        </authorList>
    </citation>
    <scope>NUCLEOTIDE SEQUENCE [LARGE SCALE GENOMIC DNA]</scope>
    <source>
        <strain evidence="14 15">6100069499-17</strain>
    </source>
</reference>
<evidence type="ECO:0000256" key="1">
    <source>
        <dbReference type="ARBA" id="ARBA00004571"/>
    </source>
</evidence>
<keyword evidence="3 10" id="KW-0813">Transport</keyword>
<dbReference type="InterPro" id="IPR025885">
    <property type="entry name" value="PapC_N"/>
</dbReference>
<keyword evidence="6 10" id="KW-0812">Transmembrane</keyword>
<evidence type="ECO:0000256" key="5">
    <source>
        <dbReference type="ARBA" id="ARBA00022558"/>
    </source>
</evidence>
<dbReference type="GO" id="GO:0009279">
    <property type="term" value="C:cell outer membrane"/>
    <property type="evidence" value="ECO:0007669"/>
    <property type="project" value="UniProtKB-SubCell"/>
</dbReference>
<dbReference type="PANTHER" id="PTHR30451">
    <property type="entry name" value="OUTER MEMBRANE USHER PROTEIN"/>
    <property type="match status" value="1"/>
</dbReference>
<feature type="signal peptide" evidence="11">
    <location>
        <begin position="1"/>
        <end position="24"/>
    </location>
</feature>
<feature type="domain" description="PapC-like C-terminal" evidence="12">
    <location>
        <begin position="743"/>
        <end position="803"/>
    </location>
</feature>
<dbReference type="Gene3D" id="2.60.40.2610">
    <property type="entry name" value="Outer membrane usher protein FimD, plug domain"/>
    <property type="match status" value="1"/>
</dbReference>
<dbReference type="RefSeq" id="WP_106878222.1">
    <property type="nucleotide sequence ID" value="NZ_PYEP01000009.1"/>
</dbReference>